<organism evidence="1">
    <name type="scientific">Arundo donax</name>
    <name type="common">Giant reed</name>
    <name type="synonym">Donax arundinaceus</name>
    <dbReference type="NCBI Taxonomy" id="35708"/>
    <lineage>
        <taxon>Eukaryota</taxon>
        <taxon>Viridiplantae</taxon>
        <taxon>Streptophyta</taxon>
        <taxon>Embryophyta</taxon>
        <taxon>Tracheophyta</taxon>
        <taxon>Spermatophyta</taxon>
        <taxon>Magnoliopsida</taxon>
        <taxon>Liliopsida</taxon>
        <taxon>Poales</taxon>
        <taxon>Poaceae</taxon>
        <taxon>PACMAD clade</taxon>
        <taxon>Arundinoideae</taxon>
        <taxon>Arundineae</taxon>
        <taxon>Arundo</taxon>
    </lineage>
</organism>
<evidence type="ECO:0000313" key="1">
    <source>
        <dbReference type="EMBL" id="JAD66667.1"/>
    </source>
</evidence>
<dbReference type="AlphaFoldDB" id="A0A0A9C588"/>
<protein>
    <submittedName>
        <fullName evidence="1">Uncharacterized protein</fullName>
    </submittedName>
</protein>
<accession>A0A0A9C588</accession>
<reference evidence="1" key="1">
    <citation type="submission" date="2014-09" db="EMBL/GenBank/DDBJ databases">
        <authorList>
            <person name="Magalhaes I.L.F."/>
            <person name="Oliveira U."/>
            <person name="Santos F.R."/>
            <person name="Vidigal T.H.D.A."/>
            <person name="Brescovit A.D."/>
            <person name="Santos A.J."/>
        </authorList>
    </citation>
    <scope>NUCLEOTIDE SEQUENCE</scope>
    <source>
        <tissue evidence="1">Shoot tissue taken approximately 20 cm above the soil surface</tissue>
    </source>
</reference>
<proteinExistence type="predicted"/>
<sequence>MQYTLLNGHMNCIFKNLCMHYMPLS</sequence>
<dbReference type="EMBL" id="GBRH01231228">
    <property type="protein sequence ID" value="JAD66667.1"/>
    <property type="molecule type" value="Transcribed_RNA"/>
</dbReference>
<reference evidence="1" key="2">
    <citation type="journal article" date="2015" name="Data Brief">
        <title>Shoot transcriptome of the giant reed, Arundo donax.</title>
        <authorList>
            <person name="Barrero R.A."/>
            <person name="Guerrero F.D."/>
            <person name="Moolhuijzen P."/>
            <person name="Goolsby J.A."/>
            <person name="Tidwell J."/>
            <person name="Bellgard S.E."/>
            <person name="Bellgard M.I."/>
        </authorList>
    </citation>
    <scope>NUCLEOTIDE SEQUENCE</scope>
    <source>
        <tissue evidence="1">Shoot tissue taken approximately 20 cm above the soil surface</tissue>
    </source>
</reference>
<name>A0A0A9C588_ARUDO</name>